<dbReference type="OrthoDB" id="5308502at2759"/>
<gene>
    <name evidence="3" type="ORF">M011DRAFT_471256</name>
</gene>
<feature type="transmembrane region" description="Helical" evidence="2">
    <location>
        <begin position="128"/>
        <end position="148"/>
    </location>
</feature>
<sequence length="512" mass="58894">MPFLQLRELVQYPAGDNVSHTVVNGVHFNLTALQEYHYAVYSNNTISNDTKCYLIFDNFKPHMFSNGSWINATTCYVPYYSIGARGTASAIVGSLFGLSIIFTLLNLRKHGKLYVREDKRFRVVGRRWQWYWMCFVAACAMISTFTGLDVDRYYLQQIPIILQSFFFILMVPGALAMVWECVRHWGSWQERQIVDREPFSLRQDDRRSKTEFWLPLVFYLFAWMNFFMTIPRSWTPLQKQNTPWQKEHVARPAATGNREKAGAVLAVMAYFVICFSLYHSLKCYKPRVVGIRTVSAFVRDCPVKIIVSLILLAIRLGYGLASAWLWDLSIFQDGVNIVWPFGLGYAPVLLIIIVFEIAGFLEENEDKRIIEQRRALGQMHDQELGIVHKPHWWSRNWVARYQTNEQRLKEMTREGAGGRSNRLPGRSVTTHIELGDMSVRNRSRSRPPEDPFRDQSPSSSDLYSRGLDAAHSGAGSDTASARTVETQLTGQNLDVDNISSVPQQRVRSMLDI</sequence>
<keyword evidence="2" id="KW-0472">Membrane</keyword>
<organism evidence="3 4">
    <name type="scientific">Sporormia fimetaria CBS 119925</name>
    <dbReference type="NCBI Taxonomy" id="1340428"/>
    <lineage>
        <taxon>Eukaryota</taxon>
        <taxon>Fungi</taxon>
        <taxon>Dikarya</taxon>
        <taxon>Ascomycota</taxon>
        <taxon>Pezizomycotina</taxon>
        <taxon>Dothideomycetes</taxon>
        <taxon>Pleosporomycetidae</taxon>
        <taxon>Pleosporales</taxon>
        <taxon>Sporormiaceae</taxon>
        <taxon>Sporormia</taxon>
    </lineage>
</organism>
<proteinExistence type="predicted"/>
<reference evidence="3" key="1">
    <citation type="journal article" date="2020" name="Stud. Mycol.">
        <title>101 Dothideomycetes genomes: a test case for predicting lifestyles and emergence of pathogens.</title>
        <authorList>
            <person name="Haridas S."/>
            <person name="Albert R."/>
            <person name="Binder M."/>
            <person name="Bloem J."/>
            <person name="Labutti K."/>
            <person name="Salamov A."/>
            <person name="Andreopoulos B."/>
            <person name="Baker S."/>
            <person name="Barry K."/>
            <person name="Bills G."/>
            <person name="Bluhm B."/>
            <person name="Cannon C."/>
            <person name="Castanera R."/>
            <person name="Culley D."/>
            <person name="Daum C."/>
            <person name="Ezra D."/>
            <person name="Gonzalez J."/>
            <person name="Henrissat B."/>
            <person name="Kuo A."/>
            <person name="Liang C."/>
            <person name="Lipzen A."/>
            <person name="Lutzoni F."/>
            <person name="Magnuson J."/>
            <person name="Mondo S."/>
            <person name="Nolan M."/>
            <person name="Ohm R."/>
            <person name="Pangilinan J."/>
            <person name="Park H.-J."/>
            <person name="Ramirez L."/>
            <person name="Alfaro M."/>
            <person name="Sun H."/>
            <person name="Tritt A."/>
            <person name="Yoshinaga Y."/>
            <person name="Zwiers L.-H."/>
            <person name="Turgeon B."/>
            <person name="Goodwin S."/>
            <person name="Spatafora J."/>
            <person name="Crous P."/>
            <person name="Grigoriev I."/>
        </authorList>
    </citation>
    <scope>NUCLEOTIDE SEQUENCE</scope>
    <source>
        <strain evidence="3">CBS 119925</strain>
    </source>
</reference>
<evidence type="ECO:0000256" key="1">
    <source>
        <dbReference type="SAM" id="MobiDB-lite"/>
    </source>
</evidence>
<dbReference type="Proteomes" id="UP000799440">
    <property type="component" value="Unassembled WGS sequence"/>
</dbReference>
<keyword evidence="4" id="KW-1185">Reference proteome</keyword>
<dbReference type="InterPro" id="IPR018830">
    <property type="entry name" value="DUF2434"/>
</dbReference>
<name>A0A6A6UZL2_9PLEO</name>
<feature type="transmembrane region" description="Helical" evidence="2">
    <location>
        <begin position="212"/>
        <end position="230"/>
    </location>
</feature>
<accession>A0A6A6UZL2</accession>
<dbReference type="AlphaFoldDB" id="A0A6A6UZL2"/>
<feature type="region of interest" description="Disordered" evidence="1">
    <location>
        <begin position="411"/>
        <end position="482"/>
    </location>
</feature>
<feature type="transmembrane region" description="Helical" evidence="2">
    <location>
        <begin position="88"/>
        <end position="107"/>
    </location>
</feature>
<feature type="transmembrane region" description="Helical" evidence="2">
    <location>
        <begin position="337"/>
        <end position="361"/>
    </location>
</feature>
<feature type="transmembrane region" description="Helical" evidence="2">
    <location>
        <begin position="302"/>
        <end position="325"/>
    </location>
</feature>
<evidence type="ECO:0000313" key="4">
    <source>
        <dbReference type="Proteomes" id="UP000799440"/>
    </source>
</evidence>
<dbReference type="EMBL" id="MU006595">
    <property type="protein sequence ID" value="KAF2743708.1"/>
    <property type="molecule type" value="Genomic_DNA"/>
</dbReference>
<dbReference type="Pfam" id="PF10361">
    <property type="entry name" value="DUF2434"/>
    <property type="match status" value="1"/>
</dbReference>
<evidence type="ECO:0000256" key="2">
    <source>
        <dbReference type="SAM" id="Phobius"/>
    </source>
</evidence>
<keyword evidence="2" id="KW-1133">Transmembrane helix</keyword>
<feature type="transmembrane region" description="Helical" evidence="2">
    <location>
        <begin position="261"/>
        <end position="281"/>
    </location>
</feature>
<protein>
    <submittedName>
        <fullName evidence="3">Uncharacterized protein</fullName>
    </submittedName>
</protein>
<evidence type="ECO:0000313" key="3">
    <source>
        <dbReference type="EMBL" id="KAF2743708.1"/>
    </source>
</evidence>
<feature type="transmembrane region" description="Helical" evidence="2">
    <location>
        <begin position="160"/>
        <end position="182"/>
    </location>
</feature>
<keyword evidence="2" id="KW-0812">Transmembrane</keyword>